<name>A0A1X7JNA0_9BACT</name>
<organism evidence="3 4">
    <name type="scientific">Marivirga sericea</name>
    <dbReference type="NCBI Taxonomy" id="1028"/>
    <lineage>
        <taxon>Bacteria</taxon>
        <taxon>Pseudomonadati</taxon>
        <taxon>Bacteroidota</taxon>
        <taxon>Cytophagia</taxon>
        <taxon>Cytophagales</taxon>
        <taxon>Marivirgaceae</taxon>
        <taxon>Marivirga</taxon>
    </lineage>
</organism>
<dbReference type="PANTHER" id="PTHR46825:SF9">
    <property type="entry name" value="BETA-LACTAMASE-RELATED DOMAIN-CONTAINING PROTEIN"/>
    <property type="match status" value="1"/>
</dbReference>
<dbReference type="PROSITE" id="PS50005">
    <property type="entry name" value="TPR"/>
    <property type="match status" value="1"/>
</dbReference>
<dbReference type="SUPFAM" id="SSF56601">
    <property type="entry name" value="beta-lactamase/transpeptidase-like"/>
    <property type="match status" value="1"/>
</dbReference>
<evidence type="ECO:0000256" key="1">
    <source>
        <dbReference type="PROSITE-ProRule" id="PRU00339"/>
    </source>
</evidence>
<dbReference type="InterPro" id="IPR012338">
    <property type="entry name" value="Beta-lactam/transpept-like"/>
</dbReference>
<keyword evidence="1" id="KW-0802">TPR repeat</keyword>
<dbReference type="SUPFAM" id="SSF48452">
    <property type="entry name" value="TPR-like"/>
    <property type="match status" value="1"/>
</dbReference>
<proteinExistence type="predicted"/>
<dbReference type="InterPro" id="IPR019734">
    <property type="entry name" value="TPR_rpt"/>
</dbReference>
<dbReference type="EMBL" id="FXAW01000003">
    <property type="protein sequence ID" value="SMG28915.1"/>
    <property type="molecule type" value="Genomic_DNA"/>
</dbReference>
<dbReference type="AlphaFoldDB" id="A0A1X7JNA0"/>
<feature type="domain" description="Beta-lactamase-related" evidence="2">
    <location>
        <begin position="32"/>
        <end position="330"/>
    </location>
</feature>
<dbReference type="Gene3D" id="1.25.40.10">
    <property type="entry name" value="Tetratricopeptide repeat domain"/>
    <property type="match status" value="1"/>
</dbReference>
<gene>
    <name evidence="3" type="ORF">SAMN05661096_01763</name>
</gene>
<dbReference type="STRING" id="1028.SAMN05661096_01763"/>
<reference evidence="4" key="1">
    <citation type="submission" date="2017-04" db="EMBL/GenBank/DDBJ databases">
        <authorList>
            <person name="Varghese N."/>
            <person name="Submissions S."/>
        </authorList>
    </citation>
    <scope>NUCLEOTIDE SEQUENCE [LARGE SCALE GENOMIC DNA]</scope>
    <source>
        <strain evidence="4">DSM 4125</strain>
    </source>
</reference>
<dbReference type="PANTHER" id="PTHR46825">
    <property type="entry name" value="D-ALANYL-D-ALANINE-CARBOXYPEPTIDASE/ENDOPEPTIDASE AMPH"/>
    <property type="match status" value="1"/>
</dbReference>
<sequence>MKAIQLIILLVLQITICQSQNLISNQPIKKEIDDYVFQLMDDYEITGAAVAIIKEDKVLHQNFYGYANKEFNVPVSENTLFKLHSVTKPIVSTAIFELIEEGKISLSNSIAEYFDVDEKYSFIKVSHLLAHSSGLREIEKNRNTKEEDNKNLVFQTELQFKPGEQFQYAATNYWLLQKIVEKVTNQKFQDYIVNQYFGGLNAEVVFSADILEVVPNRTFEYYPNKSQKLEIFEWYLPEYSHAAGGLNLTLNSLISWCQKLNDNRLINQNTKAKMWEQYPYRNDNTGRSYGWEINTVNGLKSYGHDGGGISYLQVIPQQDLTVIFLSNGYKQKYISFNVATTLACMIDKELNDPFIFAYQKLDAAFIKKGDKDILKLISQLKTNVKYRHINYEDLVNRLGYQRLYYYEFPRYQDAIRIFKFNTRENPKNWNGYDSLGEAYENYGDIENAIKNYQIAINLNKYNEQSNNDRLEKIIKNLKQRQ</sequence>
<evidence type="ECO:0000313" key="3">
    <source>
        <dbReference type="EMBL" id="SMG28915.1"/>
    </source>
</evidence>
<dbReference type="InterPro" id="IPR011990">
    <property type="entry name" value="TPR-like_helical_dom_sf"/>
</dbReference>
<dbReference type="RefSeq" id="WP_085516684.1">
    <property type="nucleotide sequence ID" value="NZ_FXAW01000003.1"/>
</dbReference>
<keyword evidence="4" id="KW-1185">Reference proteome</keyword>
<dbReference type="InterPro" id="IPR001466">
    <property type="entry name" value="Beta-lactam-related"/>
</dbReference>
<dbReference type="Gene3D" id="3.40.710.10">
    <property type="entry name" value="DD-peptidase/beta-lactamase superfamily"/>
    <property type="match status" value="1"/>
</dbReference>
<dbReference type="Proteomes" id="UP000193804">
    <property type="component" value="Unassembled WGS sequence"/>
</dbReference>
<evidence type="ECO:0000313" key="4">
    <source>
        <dbReference type="Proteomes" id="UP000193804"/>
    </source>
</evidence>
<dbReference type="InterPro" id="IPR050491">
    <property type="entry name" value="AmpC-like"/>
</dbReference>
<accession>A0A1X7JNA0</accession>
<feature type="repeat" description="TPR" evidence="1">
    <location>
        <begin position="429"/>
        <end position="462"/>
    </location>
</feature>
<protein>
    <submittedName>
        <fullName evidence="3">CubicO group peptidase, beta-lactamase class C family</fullName>
    </submittedName>
</protein>
<evidence type="ECO:0000259" key="2">
    <source>
        <dbReference type="Pfam" id="PF00144"/>
    </source>
</evidence>
<dbReference type="OrthoDB" id="9793489at2"/>
<dbReference type="Pfam" id="PF00144">
    <property type="entry name" value="Beta-lactamase"/>
    <property type="match status" value="1"/>
</dbReference>